<dbReference type="InterPro" id="IPR003779">
    <property type="entry name" value="CMD-like"/>
</dbReference>
<dbReference type="STRING" id="1392998.ANME2D_03301"/>
<dbReference type="Gene3D" id="1.20.1290.10">
    <property type="entry name" value="AhpD-like"/>
    <property type="match status" value="1"/>
</dbReference>
<sequence>MAISYYKQYEFDIWKSKSLIHQGFKTIIKGGLRIKKFSEELTSFIQEYPEVWEAHEKTGELVHSAGPLDKKTCHLIQLGMAASAQLHGAVRSHATQAYEAGATADEIYHTILLTLNTVGFPKMIMTYSWVRELLERLDKEEI</sequence>
<dbReference type="GO" id="GO:0051920">
    <property type="term" value="F:peroxiredoxin activity"/>
    <property type="evidence" value="ECO:0007669"/>
    <property type="project" value="InterPro"/>
</dbReference>
<dbReference type="RefSeq" id="WP_218838038.1">
    <property type="nucleotide sequence ID" value="NZ_FZMP01000203.1"/>
</dbReference>
<accession>A0A284VRW4</accession>
<protein>
    <recommendedName>
        <fullName evidence="1">Carboxymuconolactone decarboxylase-like domain-containing protein</fullName>
    </recommendedName>
</protein>
<reference evidence="3" key="1">
    <citation type="submission" date="2017-06" db="EMBL/GenBank/DDBJ databases">
        <authorList>
            <person name="Cremers G."/>
        </authorList>
    </citation>
    <scope>NUCLEOTIDE SEQUENCE [LARGE SCALE GENOMIC DNA]</scope>
</reference>
<evidence type="ECO:0000313" key="3">
    <source>
        <dbReference type="Proteomes" id="UP000218615"/>
    </source>
</evidence>
<dbReference type="SUPFAM" id="SSF69118">
    <property type="entry name" value="AhpD-like"/>
    <property type="match status" value="1"/>
</dbReference>
<proteinExistence type="predicted"/>
<dbReference type="PANTHER" id="PTHR33930">
    <property type="entry name" value="ALKYL HYDROPEROXIDE REDUCTASE AHPD"/>
    <property type="match status" value="1"/>
</dbReference>
<dbReference type="EMBL" id="FZMP01000203">
    <property type="protein sequence ID" value="SNQ62025.1"/>
    <property type="molecule type" value="Genomic_DNA"/>
</dbReference>
<keyword evidence="3" id="KW-1185">Reference proteome</keyword>
<dbReference type="AlphaFoldDB" id="A0A284VRW4"/>
<evidence type="ECO:0000313" key="2">
    <source>
        <dbReference type="EMBL" id="SNQ62025.1"/>
    </source>
</evidence>
<gene>
    <name evidence="2" type="ORF">MNV_560071</name>
</gene>
<evidence type="ECO:0000259" key="1">
    <source>
        <dbReference type="Pfam" id="PF02627"/>
    </source>
</evidence>
<dbReference type="OrthoDB" id="157117at2157"/>
<dbReference type="Proteomes" id="UP000218615">
    <property type="component" value="Unassembled WGS sequence"/>
</dbReference>
<name>A0A284VRW4_9EURY</name>
<organism evidence="2 3">
    <name type="scientific">Candidatus Methanoperedens nitratireducens</name>
    <dbReference type="NCBI Taxonomy" id="1392998"/>
    <lineage>
        <taxon>Archaea</taxon>
        <taxon>Methanobacteriati</taxon>
        <taxon>Methanobacteriota</taxon>
        <taxon>Stenosarchaea group</taxon>
        <taxon>Methanomicrobia</taxon>
        <taxon>Methanosarcinales</taxon>
        <taxon>ANME-2 cluster</taxon>
        <taxon>Candidatus Methanoperedentaceae</taxon>
        <taxon>Candidatus Methanoperedens</taxon>
    </lineage>
</organism>
<dbReference type="Pfam" id="PF02627">
    <property type="entry name" value="CMD"/>
    <property type="match status" value="1"/>
</dbReference>
<dbReference type="PANTHER" id="PTHR33930:SF2">
    <property type="entry name" value="BLR3452 PROTEIN"/>
    <property type="match status" value="1"/>
</dbReference>
<feature type="domain" description="Carboxymuconolactone decarboxylase-like" evidence="1">
    <location>
        <begin position="50"/>
        <end position="129"/>
    </location>
</feature>
<dbReference type="InterPro" id="IPR029032">
    <property type="entry name" value="AhpD-like"/>
</dbReference>